<dbReference type="HOGENOM" id="CLU_2980469_0_0_1"/>
<keyword evidence="2" id="KW-1185">Reference proteome</keyword>
<dbReference type="Proteomes" id="UP000001312">
    <property type="component" value="Unassembled WGS sequence"/>
</dbReference>
<dbReference type="RefSeq" id="XP_001588609.1">
    <property type="nucleotide sequence ID" value="XM_001588559.1"/>
</dbReference>
<gene>
    <name evidence="1" type="ORF">SS1G_10156</name>
</gene>
<proteinExistence type="predicted"/>
<dbReference type="KEGG" id="ssl:SS1G_10156"/>
<evidence type="ECO:0000313" key="1">
    <source>
        <dbReference type="EMBL" id="EDN94283.1"/>
    </source>
</evidence>
<sequence length="58" mass="6577">MPLITWCSRVEGYGVWLLGGGRCEYLVLDGWDWGWGVLRDDDENGIEGWGEFEGGGRR</sequence>
<accession>A7EXU1</accession>
<dbReference type="AlphaFoldDB" id="A7EXU1"/>
<evidence type="ECO:0000313" key="2">
    <source>
        <dbReference type="Proteomes" id="UP000001312"/>
    </source>
</evidence>
<organism evidence="1 2">
    <name type="scientific">Sclerotinia sclerotiorum (strain ATCC 18683 / 1980 / Ss-1)</name>
    <name type="common">White mold</name>
    <name type="synonym">Whetzelinia sclerotiorum</name>
    <dbReference type="NCBI Taxonomy" id="665079"/>
    <lineage>
        <taxon>Eukaryota</taxon>
        <taxon>Fungi</taxon>
        <taxon>Dikarya</taxon>
        <taxon>Ascomycota</taxon>
        <taxon>Pezizomycotina</taxon>
        <taxon>Leotiomycetes</taxon>
        <taxon>Helotiales</taxon>
        <taxon>Sclerotiniaceae</taxon>
        <taxon>Sclerotinia</taxon>
    </lineage>
</organism>
<protein>
    <submittedName>
        <fullName evidence="1">Uncharacterized protein</fullName>
    </submittedName>
</protein>
<dbReference type="GeneID" id="5484625"/>
<reference evidence="2" key="1">
    <citation type="journal article" date="2011" name="PLoS Genet.">
        <title>Genomic analysis of the necrotrophic fungal pathogens Sclerotinia sclerotiorum and Botrytis cinerea.</title>
        <authorList>
            <person name="Amselem J."/>
            <person name="Cuomo C.A."/>
            <person name="van Kan J.A."/>
            <person name="Viaud M."/>
            <person name="Benito E.P."/>
            <person name="Couloux A."/>
            <person name="Coutinho P.M."/>
            <person name="de Vries R.P."/>
            <person name="Dyer P.S."/>
            <person name="Fillinger S."/>
            <person name="Fournier E."/>
            <person name="Gout L."/>
            <person name="Hahn M."/>
            <person name="Kohn L."/>
            <person name="Lapalu N."/>
            <person name="Plummer K.M."/>
            <person name="Pradier J.M."/>
            <person name="Quevillon E."/>
            <person name="Sharon A."/>
            <person name="Simon A."/>
            <person name="ten Have A."/>
            <person name="Tudzynski B."/>
            <person name="Tudzynski P."/>
            <person name="Wincker P."/>
            <person name="Andrew M."/>
            <person name="Anthouard V."/>
            <person name="Beever R.E."/>
            <person name="Beffa R."/>
            <person name="Benoit I."/>
            <person name="Bouzid O."/>
            <person name="Brault B."/>
            <person name="Chen Z."/>
            <person name="Choquer M."/>
            <person name="Collemare J."/>
            <person name="Cotton P."/>
            <person name="Danchin E.G."/>
            <person name="Da Silva C."/>
            <person name="Gautier A."/>
            <person name="Giraud C."/>
            <person name="Giraud T."/>
            <person name="Gonzalez C."/>
            <person name="Grossetete S."/>
            <person name="Guldener U."/>
            <person name="Henrissat B."/>
            <person name="Howlett B.J."/>
            <person name="Kodira C."/>
            <person name="Kretschmer M."/>
            <person name="Lappartient A."/>
            <person name="Leroch M."/>
            <person name="Levis C."/>
            <person name="Mauceli E."/>
            <person name="Neuveglise C."/>
            <person name="Oeser B."/>
            <person name="Pearson M."/>
            <person name="Poulain J."/>
            <person name="Poussereau N."/>
            <person name="Quesneville H."/>
            <person name="Rascle C."/>
            <person name="Schumacher J."/>
            <person name="Segurens B."/>
            <person name="Sexton A."/>
            <person name="Silva E."/>
            <person name="Sirven C."/>
            <person name="Soanes D.M."/>
            <person name="Talbot N.J."/>
            <person name="Templeton M."/>
            <person name="Yandava C."/>
            <person name="Yarden O."/>
            <person name="Zeng Q."/>
            <person name="Rollins J.A."/>
            <person name="Lebrun M.H."/>
            <person name="Dickman M."/>
        </authorList>
    </citation>
    <scope>NUCLEOTIDE SEQUENCE [LARGE SCALE GENOMIC DNA]</scope>
    <source>
        <strain evidence="2">ATCC 18683 / 1980 / Ss-1</strain>
    </source>
</reference>
<dbReference type="EMBL" id="CH476635">
    <property type="protein sequence ID" value="EDN94283.1"/>
    <property type="molecule type" value="Genomic_DNA"/>
</dbReference>
<name>A7EXU1_SCLS1</name>
<dbReference type="InParanoid" id="A7EXU1"/>